<dbReference type="GeneID" id="27317765"/>
<keyword evidence="3" id="KW-1185">Reference proteome</keyword>
<dbReference type="Gene3D" id="3.90.1200.10">
    <property type="match status" value="1"/>
</dbReference>
<evidence type="ECO:0000259" key="1">
    <source>
        <dbReference type="Pfam" id="PF01636"/>
    </source>
</evidence>
<dbReference type="EMBL" id="KN847714">
    <property type="protein sequence ID" value="KIV98373.1"/>
    <property type="molecule type" value="Genomic_DNA"/>
</dbReference>
<dbReference type="AlphaFoldDB" id="A0A0D2AHF4"/>
<reference evidence="2 3" key="1">
    <citation type="submission" date="2015-01" db="EMBL/GenBank/DDBJ databases">
        <title>The Genome Sequence of Ochroconis gallopava CBS43764.</title>
        <authorList>
            <consortium name="The Broad Institute Genomics Platform"/>
            <person name="Cuomo C."/>
            <person name="de Hoog S."/>
            <person name="Gorbushina A."/>
            <person name="Stielow B."/>
            <person name="Teixiera M."/>
            <person name="Abouelleil A."/>
            <person name="Chapman S.B."/>
            <person name="Priest M."/>
            <person name="Young S.K."/>
            <person name="Wortman J."/>
            <person name="Nusbaum C."/>
            <person name="Birren B."/>
        </authorList>
    </citation>
    <scope>NUCLEOTIDE SEQUENCE [LARGE SCALE GENOMIC DNA]</scope>
    <source>
        <strain evidence="2 3">CBS 43764</strain>
    </source>
</reference>
<dbReference type="PANTHER" id="PTHR21310:SF39">
    <property type="entry name" value="AMINOGLYCOSIDE PHOSPHOTRANSFERASE DOMAIN-CONTAINING PROTEIN"/>
    <property type="match status" value="1"/>
</dbReference>
<sequence>MWTSLSKTTMSLFFDHIRATDTEIISRCHASGDLLSDSSCSNKVVKISSNIVVKYGNFVKEGEFFNQQIAFQLLDPNIVRVPAPYRFIQDGPIGYLVMDFAEGEVPCTKQALAVAPRLRQILSHMHNIRGETPGALSGGVVEGALWPNNVPIFKDRRNLEDWLTRRLKRPGSRISFEDQPLVMCHMDFSPRNLVICNSNKTVTVTLLDWSSAGYFPRIFDYIPYKFSPLDTGFFLNLEPHLASLSPQEKQTAKDVVQALENCQVFFFS</sequence>
<evidence type="ECO:0000313" key="3">
    <source>
        <dbReference type="Proteomes" id="UP000053259"/>
    </source>
</evidence>
<dbReference type="InterPro" id="IPR051678">
    <property type="entry name" value="AGP_Transferase"/>
</dbReference>
<feature type="domain" description="Aminoglycoside phosphotransferase" evidence="1">
    <location>
        <begin position="67"/>
        <end position="221"/>
    </location>
</feature>
<dbReference type="VEuPathDB" id="FungiDB:PV09_09792"/>
<dbReference type="InterPro" id="IPR002575">
    <property type="entry name" value="Aminoglycoside_PTrfase"/>
</dbReference>
<dbReference type="InParanoid" id="A0A0D2AHF4"/>
<dbReference type="Pfam" id="PF01636">
    <property type="entry name" value="APH"/>
    <property type="match status" value="1"/>
</dbReference>
<dbReference type="RefSeq" id="XP_016208243.1">
    <property type="nucleotide sequence ID" value="XM_016363928.1"/>
</dbReference>
<dbReference type="SUPFAM" id="SSF56112">
    <property type="entry name" value="Protein kinase-like (PK-like)"/>
    <property type="match status" value="1"/>
</dbReference>
<dbReference type="InterPro" id="IPR011009">
    <property type="entry name" value="Kinase-like_dom_sf"/>
</dbReference>
<dbReference type="HOGENOM" id="CLU_057145_1_0_1"/>
<dbReference type="OrthoDB" id="3250044at2759"/>
<dbReference type="PANTHER" id="PTHR21310">
    <property type="entry name" value="AMINOGLYCOSIDE PHOSPHOTRANSFERASE-RELATED-RELATED"/>
    <property type="match status" value="1"/>
</dbReference>
<evidence type="ECO:0000313" key="2">
    <source>
        <dbReference type="EMBL" id="KIV98373.1"/>
    </source>
</evidence>
<gene>
    <name evidence="2" type="ORF">PV09_09792</name>
</gene>
<name>A0A0D2AHF4_9PEZI</name>
<proteinExistence type="predicted"/>
<organism evidence="2 3">
    <name type="scientific">Verruconis gallopava</name>
    <dbReference type="NCBI Taxonomy" id="253628"/>
    <lineage>
        <taxon>Eukaryota</taxon>
        <taxon>Fungi</taxon>
        <taxon>Dikarya</taxon>
        <taxon>Ascomycota</taxon>
        <taxon>Pezizomycotina</taxon>
        <taxon>Dothideomycetes</taxon>
        <taxon>Pleosporomycetidae</taxon>
        <taxon>Venturiales</taxon>
        <taxon>Sympoventuriaceae</taxon>
        <taxon>Verruconis</taxon>
    </lineage>
</organism>
<dbReference type="STRING" id="253628.A0A0D2AHF4"/>
<accession>A0A0D2AHF4</accession>
<protein>
    <recommendedName>
        <fullName evidence="1">Aminoglycoside phosphotransferase domain-containing protein</fullName>
    </recommendedName>
</protein>
<dbReference type="Proteomes" id="UP000053259">
    <property type="component" value="Unassembled WGS sequence"/>
</dbReference>